<keyword evidence="2" id="KW-1185">Reference proteome</keyword>
<dbReference type="InterPro" id="IPR040442">
    <property type="entry name" value="Pyrv_kinase-like_dom_sf"/>
</dbReference>
<organism evidence="1 2">
    <name type="scientific">Nocardia mexicana</name>
    <dbReference type="NCBI Taxonomy" id="279262"/>
    <lineage>
        <taxon>Bacteria</taxon>
        <taxon>Bacillati</taxon>
        <taxon>Actinomycetota</taxon>
        <taxon>Actinomycetes</taxon>
        <taxon>Mycobacteriales</taxon>
        <taxon>Nocardiaceae</taxon>
        <taxon>Nocardia</taxon>
    </lineage>
</organism>
<reference evidence="1 2" key="1">
    <citation type="submission" date="2018-07" db="EMBL/GenBank/DDBJ databases">
        <title>Genomic Encyclopedia of Type Strains, Phase IV (KMG-IV): sequencing the most valuable type-strain genomes for metagenomic binning, comparative biology and taxonomic classification.</title>
        <authorList>
            <person name="Goeker M."/>
        </authorList>
    </citation>
    <scope>NUCLEOTIDE SEQUENCE [LARGE SCALE GENOMIC DNA]</scope>
    <source>
        <strain evidence="1 2">DSM 44952</strain>
    </source>
</reference>
<name>A0A370H190_9NOCA</name>
<protein>
    <submittedName>
        <fullName evidence="1">2-methylisocitrate lyase-like PEP mutase family enzyme</fullName>
    </submittedName>
</protein>
<accession>A0A370H190</accession>
<dbReference type="Pfam" id="PF13714">
    <property type="entry name" value="PEP_mutase"/>
    <property type="match status" value="1"/>
</dbReference>
<gene>
    <name evidence="1" type="ORF">DFR68_10651</name>
</gene>
<dbReference type="SUPFAM" id="SSF51621">
    <property type="entry name" value="Phosphoenolpyruvate/pyruvate domain"/>
    <property type="match status" value="1"/>
</dbReference>
<dbReference type="CDD" id="cd00377">
    <property type="entry name" value="ICL_PEPM"/>
    <property type="match status" value="1"/>
</dbReference>
<proteinExistence type="predicted"/>
<evidence type="ECO:0000313" key="2">
    <source>
        <dbReference type="Proteomes" id="UP000255355"/>
    </source>
</evidence>
<dbReference type="InterPro" id="IPR039556">
    <property type="entry name" value="ICL/PEPM"/>
</dbReference>
<dbReference type="PANTHER" id="PTHR42905">
    <property type="entry name" value="PHOSPHOENOLPYRUVATE CARBOXYLASE"/>
    <property type="match status" value="1"/>
</dbReference>
<dbReference type="Gene3D" id="3.20.20.60">
    <property type="entry name" value="Phosphoenolpyruvate-binding domains"/>
    <property type="match status" value="1"/>
</dbReference>
<dbReference type="AlphaFoldDB" id="A0A370H190"/>
<evidence type="ECO:0000313" key="1">
    <source>
        <dbReference type="EMBL" id="RDI49617.1"/>
    </source>
</evidence>
<dbReference type="Proteomes" id="UP000255355">
    <property type="component" value="Unassembled WGS sequence"/>
</dbReference>
<sequence length="273" mass="28540">MFRRYGRGMPETFGAADRTDLFHSLHHRDRPLLLPNAWDYTSAAALADAGFPAVGTTSLGVSAAAGLPDAAGETRDETAALARRLGRLRIPVSVDLEAGFSTDPQQVAALAEALAASGVAGINLEDGRGNALADPAAQAGIITAVKERAPRLFVNARVDTYWLDLDHESTLARADQYSAAGADGIFVPGLREPEDVRRIAAAVALPLNVLYMPGGPTVAEFAALGARRISTGGLLFRAAVAATVDAARAVHDGRPLPEGIPSYRDIQALVANL</sequence>
<dbReference type="STRING" id="1210089.GCA_001613165_06402"/>
<keyword evidence="1" id="KW-0456">Lyase</keyword>
<dbReference type="EMBL" id="QQAZ01000006">
    <property type="protein sequence ID" value="RDI49617.1"/>
    <property type="molecule type" value="Genomic_DNA"/>
</dbReference>
<comment type="caution">
    <text evidence="1">The sequence shown here is derived from an EMBL/GenBank/DDBJ whole genome shotgun (WGS) entry which is preliminary data.</text>
</comment>
<dbReference type="GO" id="GO:0016829">
    <property type="term" value="F:lyase activity"/>
    <property type="evidence" value="ECO:0007669"/>
    <property type="project" value="UniProtKB-KW"/>
</dbReference>
<dbReference type="InterPro" id="IPR015813">
    <property type="entry name" value="Pyrv/PenolPyrv_kinase-like_dom"/>
</dbReference>
<dbReference type="PANTHER" id="PTHR42905:SF16">
    <property type="entry name" value="CARBOXYPHOSPHONOENOLPYRUVATE PHOSPHONOMUTASE-LIKE PROTEIN (AFU_ORTHOLOGUE AFUA_5G07230)"/>
    <property type="match status" value="1"/>
</dbReference>